<dbReference type="OrthoDB" id="2527908at2759"/>
<organism evidence="4 5">
    <name type="scientific">Candolleomyces eurysporus</name>
    <dbReference type="NCBI Taxonomy" id="2828524"/>
    <lineage>
        <taxon>Eukaryota</taxon>
        <taxon>Fungi</taxon>
        <taxon>Dikarya</taxon>
        <taxon>Basidiomycota</taxon>
        <taxon>Agaricomycotina</taxon>
        <taxon>Agaricomycetes</taxon>
        <taxon>Agaricomycetidae</taxon>
        <taxon>Agaricales</taxon>
        <taxon>Agaricineae</taxon>
        <taxon>Psathyrellaceae</taxon>
        <taxon>Candolleomyces</taxon>
    </lineage>
</organism>
<feature type="signal peptide" evidence="3">
    <location>
        <begin position="1"/>
        <end position="21"/>
    </location>
</feature>
<comment type="caution">
    <text evidence="4">The sequence shown here is derived from an EMBL/GenBank/DDBJ whole genome shotgun (WGS) entry which is preliminary data.</text>
</comment>
<keyword evidence="2" id="KW-0472">Membrane</keyword>
<protein>
    <recommendedName>
        <fullName evidence="6">Mid2 domain-containing protein</fullName>
    </recommendedName>
</protein>
<evidence type="ECO:0000313" key="5">
    <source>
        <dbReference type="Proteomes" id="UP001140091"/>
    </source>
</evidence>
<gene>
    <name evidence="4" type="ORF">H1R20_g8667</name>
</gene>
<evidence type="ECO:0000256" key="1">
    <source>
        <dbReference type="SAM" id="MobiDB-lite"/>
    </source>
</evidence>
<feature type="transmembrane region" description="Helical" evidence="2">
    <location>
        <begin position="267"/>
        <end position="290"/>
    </location>
</feature>
<feature type="non-terminal residue" evidence="4">
    <location>
        <position position="462"/>
    </location>
</feature>
<accession>A0A9W8J8X7</accession>
<proteinExistence type="predicted"/>
<dbReference type="EMBL" id="JANBPK010000927">
    <property type="protein sequence ID" value="KAJ2928423.1"/>
    <property type="molecule type" value="Genomic_DNA"/>
</dbReference>
<sequence length="462" mass="49360">MAIVGFTQLLCFLLFASVAWAQDRPSNRQFMWKWKNPGIAFQIAPCIPLEIEVMSWNVSTNDTFGVPPYYMQAFPLGGTPTTTLLGTSNSSLSWTNTYAPGTKLLLTVVDSTGSYGGVPGSLVEVINGVSNGCVVQEPSSPEFTVTSNITRGGKLETCEPWSVEIKGGVPPYNLSIAVINSPVITNVTIPSGFDAFTYINRAETGRTMIIGISDLTGRWATGTPYVETFGSADYECVGLVSSSSTIQRLNEEREARKRADNKRRTGIIVGVTVPLVIILLALIGGGVWWYRRRQERLAREPAPDSVEPYSYHEEPLTLPAGLYGSSSGYSPVSKSALETSQMVNVGESGVLSYPSAPSGAGSPSIHGSFSHSSAFTSSDTAHTGGVRTRPSFNTFPVRPSTSKSAEAAQAPVILSPDSEYASGSSARPVSGGGEEIIIQHRDGGGVVRELPPPYADRSRLEE</sequence>
<feature type="compositionally biased region" description="Polar residues" evidence="1">
    <location>
        <begin position="390"/>
        <end position="404"/>
    </location>
</feature>
<keyword evidence="5" id="KW-1185">Reference proteome</keyword>
<keyword evidence="2" id="KW-0812">Transmembrane</keyword>
<dbReference type="AlphaFoldDB" id="A0A9W8J8X7"/>
<dbReference type="Proteomes" id="UP001140091">
    <property type="component" value="Unassembled WGS sequence"/>
</dbReference>
<evidence type="ECO:0000313" key="4">
    <source>
        <dbReference type="EMBL" id="KAJ2928423.1"/>
    </source>
</evidence>
<feature type="compositionally biased region" description="Low complexity" evidence="1">
    <location>
        <begin position="372"/>
        <end position="382"/>
    </location>
</feature>
<keyword evidence="3" id="KW-0732">Signal</keyword>
<evidence type="ECO:0000256" key="2">
    <source>
        <dbReference type="SAM" id="Phobius"/>
    </source>
</evidence>
<name>A0A9W8J8X7_9AGAR</name>
<evidence type="ECO:0000256" key="3">
    <source>
        <dbReference type="SAM" id="SignalP"/>
    </source>
</evidence>
<reference evidence="4" key="1">
    <citation type="submission" date="2022-06" db="EMBL/GenBank/DDBJ databases">
        <title>Genome Sequence of Candolleomyces eurysporus.</title>
        <authorList>
            <person name="Buettner E."/>
        </authorList>
    </citation>
    <scope>NUCLEOTIDE SEQUENCE</scope>
    <source>
        <strain evidence="4">VTCC 930004</strain>
    </source>
</reference>
<keyword evidence="2" id="KW-1133">Transmembrane helix</keyword>
<feature type="region of interest" description="Disordered" evidence="1">
    <location>
        <begin position="372"/>
        <end position="462"/>
    </location>
</feature>
<feature type="chain" id="PRO_5040813144" description="Mid2 domain-containing protein" evidence="3">
    <location>
        <begin position="22"/>
        <end position="462"/>
    </location>
</feature>
<evidence type="ECO:0008006" key="6">
    <source>
        <dbReference type="Google" id="ProtNLM"/>
    </source>
</evidence>